<dbReference type="PANTHER" id="PTHR24096">
    <property type="entry name" value="LONG-CHAIN-FATTY-ACID--COA LIGASE"/>
    <property type="match status" value="1"/>
</dbReference>
<comment type="similarity">
    <text evidence="1">Belongs to the ATP-dependent AMP-binding enzyme family.</text>
</comment>
<evidence type="ECO:0000256" key="2">
    <source>
        <dbReference type="ARBA" id="ARBA00022598"/>
    </source>
</evidence>
<dbReference type="PROSITE" id="PS00455">
    <property type="entry name" value="AMP_BINDING"/>
    <property type="match status" value="1"/>
</dbReference>
<protein>
    <submittedName>
        <fullName evidence="4">Class I adenylate-forming enzyme family protein</fullName>
    </submittedName>
</protein>
<evidence type="ECO:0000259" key="3">
    <source>
        <dbReference type="Pfam" id="PF00501"/>
    </source>
</evidence>
<evidence type="ECO:0000313" key="4">
    <source>
        <dbReference type="EMBL" id="MFC6712661.1"/>
    </source>
</evidence>
<dbReference type="InterPro" id="IPR042099">
    <property type="entry name" value="ANL_N_sf"/>
</dbReference>
<dbReference type="CDD" id="cd04433">
    <property type="entry name" value="AFD_class_I"/>
    <property type="match status" value="1"/>
</dbReference>
<dbReference type="SUPFAM" id="SSF56801">
    <property type="entry name" value="Acetyl-CoA synthetase-like"/>
    <property type="match status" value="1"/>
</dbReference>
<keyword evidence="5" id="KW-1185">Reference proteome</keyword>
<proteinExistence type="inferred from homology"/>
<name>A0ABW2ANI9_9MICO</name>
<dbReference type="InterPro" id="IPR045851">
    <property type="entry name" value="AMP-bd_C_sf"/>
</dbReference>
<evidence type="ECO:0000256" key="1">
    <source>
        <dbReference type="ARBA" id="ARBA00006432"/>
    </source>
</evidence>
<dbReference type="InterPro" id="IPR020845">
    <property type="entry name" value="AMP-binding_CS"/>
</dbReference>
<keyword evidence="2" id="KW-0436">Ligase</keyword>
<feature type="domain" description="AMP-dependent synthetase/ligase" evidence="3">
    <location>
        <begin position="25"/>
        <end position="369"/>
    </location>
</feature>
<dbReference type="PANTHER" id="PTHR24096:SF149">
    <property type="entry name" value="AMP-BINDING DOMAIN-CONTAINING PROTEIN-RELATED"/>
    <property type="match status" value="1"/>
</dbReference>
<sequence>MTITANEAPIHFASHARLTLDRLDADAPDRIVCTDSTGPHTAADFATQIRRFRRALTRQGIGHGHIVALIAPNTAAAVAIRFAAGLRGAVTVLCPDADTPTRLNAFLAAIDPQTIVVFDAAVAATIADAENRRILLADGPDGIVAADDEVGEDEKENVAVAPDDHFVLVATGGTTGVSKASIRDAATYLRLINGPSDPTRRQLVCTPLAYIAQTAVDQTLLAGGVVVLHDSFDPRHVLQSIDRDRITHVALVEPLLVELVDCPQRSAHDLSSLRAIIHVGADAPPELRHRLLTALGPGVLVHVYGASEFGPACVLAGNDYSLDRPDLLGSAGRPLPGFEVRVVDESGELIGPGQIGRIEVRSPSAASGYRGSPTESDRFGADGWFHGSDFGELDAAGYLHVRGRGTDRRMIDGRPTWPVDIENPLCSHPAVRYAVAAPVDATSFAAWVVLAPGQAISDVELRRYLCAVGGPQFASVPVTSVPVIPVTEQGKPDRQTLLRGGGFSAGRLPL</sequence>
<evidence type="ECO:0000313" key="5">
    <source>
        <dbReference type="Proteomes" id="UP001596356"/>
    </source>
</evidence>
<dbReference type="Pfam" id="PF00501">
    <property type="entry name" value="AMP-binding"/>
    <property type="match status" value="1"/>
</dbReference>
<reference evidence="5" key="1">
    <citation type="journal article" date="2019" name="Int. J. Syst. Evol. Microbiol.">
        <title>The Global Catalogue of Microorganisms (GCM) 10K type strain sequencing project: providing services to taxonomists for standard genome sequencing and annotation.</title>
        <authorList>
            <consortium name="The Broad Institute Genomics Platform"/>
            <consortium name="The Broad Institute Genome Sequencing Center for Infectious Disease"/>
            <person name="Wu L."/>
            <person name="Ma J."/>
        </authorList>
    </citation>
    <scope>NUCLEOTIDE SEQUENCE [LARGE SCALE GENOMIC DNA]</scope>
    <source>
        <strain evidence="5">NBRC 106593</strain>
    </source>
</reference>
<dbReference type="InterPro" id="IPR000873">
    <property type="entry name" value="AMP-dep_synth/lig_dom"/>
</dbReference>
<dbReference type="Gene3D" id="3.30.300.30">
    <property type="match status" value="1"/>
</dbReference>
<dbReference type="Proteomes" id="UP001596356">
    <property type="component" value="Unassembled WGS sequence"/>
</dbReference>
<comment type="caution">
    <text evidence="4">The sequence shown here is derived from an EMBL/GenBank/DDBJ whole genome shotgun (WGS) entry which is preliminary data.</text>
</comment>
<dbReference type="EMBL" id="JBHSWJ010000002">
    <property type="protein sequence ID" value="MFC6712661.1"/>
    <property type="molecule type" value="Genomic_DNA"/>
</dbReference>
<dbReference type="Gene3D" id="3.40.50.12780">
    <property type="entry name" value="N-terminal domain of ligase-like"/>
    <property type="match status" value="1"/>
</dbReference>
<gene>
    <name evidence="4" type="ORF">ACFQBT_01865</name>
</gene>
<dbReference type="RefSeq" id="WP_377820132.1">
    <property type="nucleotide sequence ID" value="NZ_JBHSWJ010000002.1"/>
</dbReference>
<organism evidence="4 5">
    <name type="scientific">Branchiibius cervicis</name>
    <dbReference type="NCBI Taxonomy" id="908252"/>
    <lineage>
        <taxon>Bacteria</taxon>
        <taxon>Bacillati</taxon>
        <taxon>Actinomycetota</taxon>
        <taxon>Actinomycetes</taxon>
        <taxon>Micrococcales</taxon>
        <taxon>Dermacoccaceae</taxon>
        <taxon>Branchiibius</taxon>
    </lineage>
</organism>
<accession>A0ABW2ANI9</accession>